<proteinExistence type="predicted"/>
<name>A0AA38PQ20_9AGAR</name>
<dbReference type="EMBL" id="MU802319">
    <property type="protein sequence ID" value="KAJ3979544.1"/>
    <property type="molecule type" value="Genomic_DNA"/>
</dbReference>
<feature type="non-terminal residue" evidence="2">
    <location>
        <position position="1"/>
    </location>
</feature>
<comment type="caution">
    <text evidence="2">The sequence shown here is derived from an EMBL/GenBank/DDBJ whole genome shotgun (WGS) entry which is preliminary data.</text>
</comment>
<dbReference type="Proteomes" id="UP001163850">
    <property type="component" value="Unassembled WGS sequence"/>
</dbReference>
<evidence type="ECO:0000313" key="2">
    <source>
        <dbReference type="EMBL" id="KAJ3979544.1"/>
    </source>
</evidence>
<feature type="non-terminal residue" evidence="2">
    <location>
        <position position="84"/>
    </location>
</feature>
<evidence type="ECO:0000313" key="3">
    <source>
        <dbReference type="Proteomes" id="UP001163850"/>
    </source>
</evidence>
<dbReference type="InterPro" id="IPR025724">
    <property type="entry name" value="GAG-pre-integrase_dom"/>
</dbReference>
<organism evidence="2 3">
    <name type="scientific">Lentinula detonsa</name>
    <dbReference type="NCBI Taxonomy" id="2804962"/>
    <lineage>
        <taxon>Eukaryota</taxon>
        <taxon>Fungi</taxon>
        <taxon>Dikarya</taxon>
        <taxon>Basidiomycota</taxon>
        <taxon>Agaricomycotina</taxon>
        <taxon>Agaricomycetes</taxon>
        <taxon>Agaricomycetidae</taxon>
        <taxon>Agaricales</taxon>
        <taxon>Marasmiineae</taxon>
        <taxon>Omphalotaceae</taxon>
        <taxon>Lentinula</taxon>
    </lineage>
</organism>
<reference evidence="2" key="1">
    <citation type="submission" date="2022-08" db="EMBL/GenBank/DDBJ databases">
        <authorList>
            <consortium name="DOE Joint Genome Institute"/>
            <person name="Min B."/>
            <person name="Riley R."/>
            <person name="Sierra-Patev S."/>
            <person name="Naranjo-Ortiz M."/>
            <person name="Looney B."/>
            <person name="Konkel Z."/>
            <person name="Slot J.C."/>
            <person name="Sakamoto Y."/>
            <person name="Steenwyk J.L."/>
            <person name="Rokas A."/>
            <person name="Carro J."/>
            <person name="Camarero S."/>
            <person name="Ferreira P."/>
            <person name="Molpeceres G."/>
            <person name="Ruiz-Duenas F.J."/>
            <person name="Serrano A."/>
            <person name="Henrissat B."/>
            <person name="Drula E."/>
            <person name="Hughes K.W."/>
            <person name="Mata J.L."/>
            <person name="Ishikawa N.K."/>
            <person name="Vargas-Isla R."/>
            <person name="Ushijima S."/>
            <person name="Smith C.A."/>
            <person name="Ahrendt S."/>
            <person name="Andreopoulos W."/>
            <person name="He G."/>
            <person name="Labutti K."/>
            <person name="Lipzen A."/>
            <person name="Ng V."/>
            <person name="Sandor L."/>
            <person name="Barry K."/>
            <person name="Martinez A.T."/>
            <person name="Xiao Y."/>
            <person name="Gibbons J.G."/>
            <person name="Terashima K."/>
            <person name="Hibbett D.S."/>
            <person name="Grigoriev I.V."/>
        </authorList>
    </citation>
    <scope>NUCLEOTIDE SEQUENCE</scope>
    <source>
        <strain evidence="2">TFB7829</strain>
    </source>
</reference>
<protein>
    <recommendedName>
        <fullName evidence="1">GAG-pre-integrase domain-containing protein</fullName>
    </recommendedName>
</protein>
<dbReference type="AlphaFoldDB" id="A0AA38PQ20"/>
<dbReference type="Pfam" id="PF13976">
    <property type="entry name" value="gag_pre-integrs"/>
    <property type="match status" value="1"/>
</dbReference>
<gene>
    <name evidence="2" type="ORF">F5890DRAFT_1372924</name>
</gene>
<sequence>DEWHRALGHLNYAAVRKLKTKNMVRGMKVNEQVSAHQCQAHIQPFPKESQRTYDKIGDMIYSDLWGKSHIRGIGGKSYFISFTD</sequence>
<feature type="domain" description="GAG-pre-integrase" evidence="1">
    <location>
        <begin position="3"/>
        <end position="39"/>
    </location>
</feature>
<accession>A0AA38PQ20</accession>
<evidence type="ECO:0000259" key="1">
    <source>
        <dbReference type="Pfam" id="PF13976"/>
    </source>
</evidence>